<gene>
    <name evidence="2" type="ORF">SAMD00023353_0500680</name>
</gene>
<feature type="compositionally biased region" description="Polar residues" evidence="1">
    <location>
        <begin position="7"/>
        <end position="20"/>
    </location>
</feature>
<evidence type="ECO:0000256" key="1">
    <source>
        <dbReference type="SAM" id="MobiDB-lite"/>
    </source>
</evidence>
<proteinExistence type="predicted"/>
<evidence type="ECO:0000313" key="2">
    <source>
        <dbReference type="EMBL" id="GAW25352.1"/>
    </source>
</evidence>
<protein>
    <submittedName>
        <fullName evidence="2">Uncharacterized protein</fullName>
    </submittedName>
</protein>
<feature type="region of interest" description="Disordered" evidence="1">
    <location>
        <begin position="1"/>
        <end position="30"/>
    </location>
</feature>
<organism evidence="2">
    <name type="scientific">Rosellinia necatrix</name>
    <name type="common">White root-rot fungus</name>
    <dbReference type="NCBI Taxonomy" id="77044"/>
    <lineage>
        <taxon>Eukaryota</taxon>
        <taxon>Fungi</taxon>
        <taxon>Dikarya</taxon>
        <taxon>Ascomycota</taxon>
        <taxon>Pezizomycotina</taxon>
        <taxon>Sordariomycetes</taxon>
        <taxon>Xylariomycetidae</taxon>
        <taxon>Xylariales</taxon>
        <taxon>Xylariaceae</taxon>
        <taxon>Rosellinia</taxon>
    </lineage>
</organism>
<dbReference type="AlphaFoldDB" id="A0A1S8A5S8"/>
<keyword evidence="3" id="KW-1185">Reference proteome</keyword>
<name>A0A1S8A5S8_ROSNE</name>
<dbReference type="EMBL" id="DF977450">
    <property type="protein sequence ID" value="GAW25352.1"/>
    <property type="molecule type" value="Genomic_DNA"/>
</dbReference>
<dbReference type="Proteomes" id="UP000054516">
    <property type="component" value="Unassembled WGS sequence"/>
</dbReference>
<accession>A0A1S8A5S8</accession>
<sequence length="63" mass="7090">MVKKSNSRTPETPGTGTTDQVFAAERRKASVPPETEGKIIISIIFLHRYHRKNDPVARITKLT</sequence>
<reference evidence="2" key="1">
    <citation type="submission" date="2016-03" db="EMBL/GenBank/DDBJ databases">
        <title>Draft genome sequence of Rosellinia necatrix.</title>
        <authorList>
            <person name="Kanematsu S."/>
        </authorList>
    </citation>
    <scope>NUCLEOTIDE SEQUENCE [LARGE SCALE GENOMIC DNA]</scope>
    <source>
        <strain evidence="2">W97</strain>
    </source>
</reference>
<evidence type="ECO:0000313" key="3">
    <source>
        <dbReference type="Proteomes" id="UP000054516"/>
    </source>
</evidence>